<keyword evidence="1" id="KW-0489">Methyltransferase</keyword>
<keyword evidence="1" id="KW-0808">Transferase</keyword>
<dbReference type="InterPro" id="IPR008715">
    <property type="entry name" value="SAM-MeTfrase_NodS-like"/>
</dbReference>
<reference evidence="2" key="1">
    <citation type="submission" date="2015-06" db="EMBL/GenBank/DDBJ databases">
        <title>Comparative genomics of Burkholderia leaf nodule symbionts.</title>
        <authorList>
            <person name="Carlier A."/>
            <person name="Eberl L."/>
            <person name="Pinto-Carbo M."/>
        </authorList>
    </citation>
    <scope>NUCLEOTIDE SEQUENCE [LARGE SCALE GENOMIC DNA]</scope>
    <source>
        <strain evidence="2">UZHbot4</strain>
    </source>
</reference>
<dbReference type="CDD" id="cd02440">
    <property type="entry name" value="AdoMet_MTases"/>
    <property type="match status" value="1"/>
</dbReference>
<accession>A0A0L0M7B7</accession>
<dbReference type="InterPro" id="IPR029063">
    <property type="entry name" value="SAM-dependent_MTases_sf"/>
</dbReference>
<dbReference type="Gene3D" id="3.40.50.150">
    <property type="entry name" value="Vaccinia Virus protein VP39"/>
    <property type="match status" value="1"/>
</dbReference>
<dbReference type="SUPFAM" id="SSF53335">
    <property type="entry name" value="S-adenosyl-L-methionine-dependent methyltransferases"/>
    <property type="match status" value="1"/>
</dbReference>
<dbReference type="EMBL" id="LFJJ01000212">
    <property type="protein sequence ID" value="KND57879.1"/>
    <property type="molecule type" value="Genomic_DNA"/>
</dbReference>
<dbReference type="Proteomes" id="UP000036959">
    <property type="component" value="Unassembled WGS sequence"/>
</dbReference>
<dbReference type="RefSeq" id="WP_232316753.1">
    <property type="nucleotide sequence ID" value="NZ_LFJJ01000212.1"/>
</dbReference>
<dbReference type="PANTHER" id="PTHR43861">
    <property type="entry name" value="TRANS-ACONITATE 2-METHYLTRANSFERASE-RELATED"/>
    <property type="match status" value="1"/>
</dbReference>
<dbReference type="GO" id="GO:0032259">
    <property type="term" value="P:methylation"/>
    <property type="evidence" value="ECO:0007669"/>
    <property type="project" value="UniProtKB-KW"/>
</dbReference>
<dbReference type="Pfam" id="PF05401">
    <property type="entry name" value="NodS"/>
    <property type="match status" value="1"/>
</dbReference>
<organism evidence="1 2">
    <name type="scientific">Candidatus Burkholderia verschuerenii</name>
    <dbReference type="NCBI Taxonomy" id="242163"/>
    <lineage>
        <taxon>Bacteria</taxon>
        <taxon>Pseudomonadati</taxon>
        <taxon>Pseudomonadota</taxon>
        <taxon>Betaproteobacteria</taxon>
        <taxon>Burkholderiales</taxon>
        <taxon>Burkholderiaceae</taxon>
        <taxon>Burkholderia</taxon>
    </lineage>
</organism>
<evidence type="ECO:0000313" key="1">
    <source>
        <dbReference type="EMBL" id="KND57879.1"/>
    </source>
</evidence>
<evidence type="ECO:0000313" key="2">
    <source>
        <dbReference type="Proteomes" id="UP000036959"/>
    </source>
</evidence>
<dbReference type="GO" id="GO:0008757">
    <property type="term" value="F:S-adenosylmethionine-dependent methyltransferase activity"/>
    <property type="evidence" value="ECO:0007669"/>
    <property type="project" value="InterPro"/>
</dbReference>
<keyword evidence="2" id="KW-1185">Reference proteome</keyword>
<name>A0A0L0M7B7_9BURK</name>
<sequence>MTTDRYFDDLYRKDDDPWKIRNRWYERRKRALLLAALPHERYARVFEPACGNGELTAALAPRCDEFIATDINDGAVALTKTRMAQSPHAKIARMTVPDEWPDGRFDLVVISEVGYYLEEAQLGRLIERIRHTLSPDGAVVACHWRRPIEGWALDGEQVHAAMRGKLGLPLLCHYWTTT</sequence>
<proteinExistence type="predicted"/>
<dbReference type="AlphaFoldDB" id="A0A0L0M7B7"/>
<gene>
    <name evidence="1" type="ORF">BVER_05130c</name>
</gene>
<protein>
    <submittedName>
        <fullName evidence="1">Methyltransferase type 12</fullName>
    </submittedName>
</protein>
<comment type="caution">
    <text evidence="1">The sequence shown here is derived from an EMBL/GenBank/DDBJ whole genome shotgun (WGS) entry which is preliminary data.</text>
</comment>
<dbReference type="PATRIC" id="fig|242163.4.peg.2958"/>
<dbReference type="GO" id="GO:0009312">
    <property type="term" value="P:oligosaccharide biosynthetic process"/>
    <property type="evidence" value="ECO:0007669"/>
    <property type="project" value="InterPro"/>
</dbReference>